<keyword evidence="3" id="KW-0695">RNA-directed DNA polymerase</keyword>
<keyword evidence="3" id="KW-0808">Transferase</keyword>
<dbReference type="EMBL" id="BQNB010011167">
    <property type="protein sequence ID" value="GJS87046.1"/>
    <property type="molecule type" value="Genomic_DNA"/>
</dbReference>
<dbReference type="InterPro" id="IPR043502">
    <property type="entry name" value="DNA/RNA_pol_sf"/>
</dbReference>
<dbReference type="InterPro" id="IPR036691">
    <property type="entry name" value="Endo/exonu/phosph_ase_sf"/>
</dbReference>
<dbReference type="InterPro" id="IPR026960">
    <property type="entry name" value="RVT-Znf"/>
</dbReference>
<evidence type="ECO:0000256" key="1">
    <source>
        <dbReference type="SAM" id="Coils"/>
    </source>
</evidence>
<evidence type="ECO:0000313" key="3">
    <source>
        <dbReference type="EMBL" id="GJS87046.1"/>
    </source>
</evidence>
<name>A0ABQ4ZCQ2_9ASTR</name>
<dbReference type="GO" id="GO:0003964">
    <property type="term" value="F:RNA-directed DNA polymerase activity"/>
    <property type="evidence" value="ECO:0007669"/>
    <property type="project" value="UniProtKB-KW"/>
</dbReference>
<dbReference type="SUPFAM" id="SSF56672">
    <property type="entry name" value="DNA/RNA polymerases"/>
    <property type="match status" value="1"/>
</dbReference>
<dbReference type="Pfam" id="PF00078">
    <property type="entry name" value="RVT_1"/>
    <property type="match status" value="1"/>
</dbReference>
<protein>
    <submittedName>
        <fullName evidence="3">RNA-directed DNA polymerase, eukaryota, reverse transcriptase zinc-binding domain protein</fullName>
    </submittedName>
</protein>
<proteinExistence type="predicted"/>
<feature type="coiled-coil region" evidence="1">
    <location>
        <begin position="265"/>
        <end position="292"/>
    </location>
</feature>
<dbReference type="Pfam" id="PF13966">
    <property type="entry name" value="zf-RVT"/>
    <property type="match status" value="1"/>
</dbReference>
<dbReference type="PANTHER" id="PTHR33116">
    <property type="entry name" value="REVERSE TRANSCRIPTASE ZINC-BINDING DOMAIN-CONTAINING PROTEIN-RELATED-RELATED"/>
    <property type="match status" value="1"/>
</dbReference>
<comment type="caution">
    <text evidence="3">The sequence shown here is derived from an EMBL/GenBank/DDBJ whole genome shotgun (WGS) entry which is preliminary data.</text>
</comment>
<reference evidence="3" key="2">
    <citation type="submission" date="2022-01" db="EMBL/GenBank/DDBJ databases">
        <authorList>
            <person name="Yamashiro T."/>
            <person name="Shiraishi A."/>
            <person name="Satake H."/>
            <person name="Nakayama K."/>
        </authorList>
    </citation>
    <scope>NUCLEOTIDE SEQUENCE</scope>
</reference>
<evidence type="ECO:0000259" key="2">
    <source>
        <dbReference type="PROSITE" id="PS50878"/>
    </source>
</evidence>
<dbReference type="PANTHER" id="PTHR33116:SF84">
    <property type="entry name" value="RNA-DIRECTED DNA POLYMERASE"/>
    <property type="match status" value="1"/>
</dbReference>
<keyword evidence="1" id="KW-0175">Coiled coil</keyword>
<keyword evidence="4" id="KW-1185">Reference proteome</keyword>
<dbReference type="PROSITE" id="PS50878">
    <property type="entry name" value="RT_POL"/>
    <property type="match status" value="1"/>
</dbReference>
<dbReference type="CDD" id="cd01650">
    <property type="entry name" value="RT_nLTR_like"/>
    <property type="match status" value="1"/>
</dbReference>
<organism evidence="3 4">
    <name type="scientific">Tanacetum coccineum</name>
    <dbReference type="NCBI Taxonomy" id="301880"/>
    <lineage>
        <taxon>Eukaryota</taxon>
        <taxon>Viridiplantae</taxon>
        <taxon>Streptophyta</taxon>
        <taxon>Embryophyta</taxon>
        <taxon>Tracheophyta</taxon>
        <taxon>Spermatophyta</taxon>
        <taxon>Magnoliopsida</taxon>
        <taxon>eudicotyledons</taxon>
        <taxon>Gunneridae</taxon>
        <taxon>Pentapetalae</taxon>
        <taxon>asterids</taxon>
        <taxon>campanulids</taxon>
        <taxon>Asterales</taxon>
        <taxon>Asteraceae</taxon>
        <taxon>Asteroideae</taxon>
        <taxon>Anthemideae</taxon>
        <taxon>Anthemidinae</taxon>
        <taxon>Tanacetum</taxon>
    </lineage>
</organism>
<dbReference type="InterPro" id="IPR000477">
    <property type="entry name" value="RT_dom"/>
</dbReference>
<dbReference type="Proteomes" id="UP001151760">
    <property type="component" value="Unassembled WGS sequence"/>
</dbReference>
<dbReference type="SUPFAM" id="SSF56219">
    <property type="entry name" value="DNase I-like"/>
    <property type="match status" value="1"/>
</dbReference>
<dbReference type="Gene3D" id="3.60.10.10">
    <property type="entry name" value="Endonuclease/exonuclease/phosphatase"/>
    <property type="match status" value="1"/>
</dbReference>
<gene>
    <name evidence="3" type="ORF">Tco_0769682</name>
</gene>
<keyword evidence="3" id="KW-0548">Nucleotidyltransferase</keyword>
<evidence type="ECO:0000313" key="4">
    <source>
        <dbReference type="Proteomes" id="UP001151760"/>
    </source>
</evidence>
<reference evidence="3" key="1">
    <citation type="journal article" date="2022" name="Int. J. Mol. Sci.">
        <title>Draft Genome of Tanacetum Coccineum: Genomic Comparison of Closely Related Tanacetum-Family Plants.</title>
        <authorList>
            <person name="Yamashiro T."/>
            <person name="Shiraishi A."/>
            <person name="Nakayama K."/>
            <person name="Satake H."/>
        </authorList>
    </citation>
    <scope>NUCLEOTIDE SEQUENCE</scope>
</reference>
<feature type="domain" description="Reverse transcriptase" evidence="2">
    <location>
        <begin position="428"/>
        <end position="707"/>
    </location>
</feature>
<sequence length="1329" mass="152583">MILHHHSIYDRATIIAMEPRAIFIYATAQSMLYKVEVISSKNIVYCTFIYAANKGKDRRDLWKELNLNKRLIGDSAWVIMGDVNVSLNLEDHSEGISNFSRDMIEFQECVNEIEIEDINSTGMHFTWTKSLLNPNATVLKKIDRIMGNSFLFDTFNNASAIFLPYGISDHSPAILIIPQAMVKKRKSFRLANYITDKVEFQEVVKDEWNTEVHGYAMYRLVSKLKCLKQHLNNLNWKNGNLFDKVVDLKTKIFNVQKKIDLDPFNKELRKENAELLKDYKEASMDEEKLLRQKAKVSWLREGDKNSAYFHKVLKGRVNKNRIMTICDEDGNRYDNSEVAEQFVKHFEGFLGTSPPVTKITDDDSYLFERKINENEANLMVREVSDEEIKNALFDIDDDKAPGPDGYTSKFYKKAWNIIKEDFCAAIKEFFANGKLLGEVNATIIILVPKSLTPQKVSDFRPIACCNVTYKCISKILTNRIKIALNQVVEENQSAFVPGRAITDNILLTQELLKGYNCINGPKRCSFKIDIQKAYDTVNWLFIEDILKYFGFPMKMIGWIMTCITTPKFTICVNGERFGYFKGGRGLRQGDPISPYIFTMVMEMLNLLVKDEIRKERDFKFHFGCKQLRITHLCFADDLIMFCHGNKISVQTLKRSLDRFSEISGLHPNLGKCTMFCGSLEEDTKKEIGSIFQFKEGKLPVRYLGVPLVTKKIGANDCKQLVDKIKQRLNDWKNKSLSYAGRAQLIASVLGSMQVYWGSVFLLPKGVINDIERLFKKFLWNIGDSGKGRAKVAWIDVCKPKDQGGLGFKSLELWNKTLLVKHLWNVAAKKESLWVKWINVVKLKQRSVWDIDIDSKDSWGWKCILISDLINENGWRWPQDWLVKHPWLGMIHVRVLSNTPDKLVFVDNDGNDRSFSTNNVWKDVRGTSEKVNWCKLVWHTNCIPKHSFILWLAAKKKLCTQDRLAKWYPNRTFECSLCQKGLDSHDHLFFNCDYTQKFWSLVCDIAKIKFSKASWDDNLNEMSKGCEKQNVWVVIRKLCFGAAIYYIWHERNSRLFNNCKKEAADLFASMMEEIKARLVSITVKESNNNSIESYSILDSSKCNEDAGYGLDIMFPAKAVGQLGDALAVGLSCWTTAGEIENRSFTLSLVMPPIRALMFIDVIRIHKRRKKLWWVQTDGGYGLSKRSDGGVVAATMVGSGSDRCNSIPFDALNLVENDDDLGTNGENSKLLRRGINDLEGQMLNEKLVLVDDDDGKPLKKVDSLVILNSDSEVEEVFNETTGFMALTSSKVDNNSKSGSGMESKSMYEQIREVLKTRMRWYRCTRDVQRMS</sequence>
<accession>A0ABQ4ZCQ2</accession>